<dbReference type="PANTHER" id="PTHR43172:SF2">
    <property type="entry name" value="ADENYLOSUCCINATE LYASE C-TERMINAL DOMAIN-CONTAINING PROTEIN"/>
    <property type="match status" value="1"/>
</dbReference>
<evidence type="ECO:0000313" key="5">
    <source>
        <dbReference type="Proteomes" id="UP001199469"/>
    </source>
</evidence>
<dbReference type="InterPro" id="IPR000362">
    <property type="entry name" value="Fumarate_lyase_fam"/>
</dbReference>
<dbReference type="RefSeq" id="WP_230733464.1">
    <property type="nucleotide sequence ID" value="NZ_JAJNDB010000002.1"/>
</dbReference>
<dbReference type="PRINTS" id="PR00149">
    <property type="entry name" value="FUMRATELYASE"/>
</dbReference>
<accession>A0ABS8P6W7</accession>
<evidence type="ECO:0000313" key="4">
    <source>
        <dbReference type="EMBL" id="MCD2193995.1"/>
    </source>
</evidence>
<dbReference type="InterPro" id="IPR019468">
    <property type="entry name" value="AdenyloSucc_lyase_C"/>
</dbReference>
<proteinExistence type="inferred from homology"/>
<reference evidence="4 5" key="1">
    <citation type="submission" date="2021-11" db="EMBL/GenBank/DDBJ databases">
        <title>Draft genome sequence of Actinomycetospora sp. SF1 isolated from the rhizosphere soil.</title>
        <authorList>
            <person name="Duangmal K."/>
            <person name="Chantavorakit T."/>
        </authorList>
    </citation>
    <scope>NUCLEOTIDE SEQUENCE [LARGE SCALE GENOMIC DNA]</scope>
    <source>
        <strain evidence="4 5">TBRC 5722</strain>
    </source>
</reference>
<dbReference type="SUPFAM" id="SSF48557">
    <property type="entry name" value="L-aspartase-like"/>
    <property type="match status" value="1"/>
</dbReference>
<name>A0ABS8P6W7_9PSEU</name>
<dbReference type="InterPro" id="IPR008948">
    <property type="entry name" value="L-Aspartase-like"/>
</dbReference>
<dbReference type="Gene3D" id="1.10.40.30">
    <property type="entry name" value="Fumarase/aspartase (C-terminal domain)"/>
    <property type="match status" value="1"/>
</dbReference>
<comment type="similarity">
    <text evidence="2">Belongs to the class-II fumarase/aspartase family.</text>
</comment>
<protein>
    <submittedName>
        <fullName evidence="4">3-carboxy-cis,cis-muconate cycloisomerase</fullName>
    </submittedName>
</protein>
<evidence type="ECO:0000256" key="1">
    <source>
        <dbReference type="ARBA" id="ARBA00023239"/>
    </source>
</evidence>
<dbReference type="Proteomes" id="UP001199469">
    <property type="component" value="Unassembled WGS sequence"/>
</dbReference>
<gene>
    <name evidence="4" type="ORF">LQ327_11475</name>
</gene>
<dbReference type="Gene3D" id="1.10.275.10">
    <property type="entry name" value="Fumarase/aspartase (N-terminal domain)"/>
    <property type="match status" value="1"/>
</dbReference>
<feature type="domain" description="Adenylosuccinate lyase C-terminal" evidence="3">
    <location>
        <begin position="361"/>
        <end position="437"/>
    </location>
</feature>
<sequence>MTPGLFDEILARGGAREAVDDTAWLTALLDVEAALAGATADAGGLDADVAASIATACRPERFDIAALAVEAANAGNPVVPLVAALRELVRAHAGDEAAAAVHRGATSQDVVDTASALVTRRALAVVVGDLTAAADAAAGLAREHRDRAAAGRTLLQQAAPVTVGLRAAGWANGLDGAVAALQSWRPAVQLGGAVGTLAAFAGRGRAERAALARRLDLDEPPLPWHTERGRVAELAGVLGCAGAAIGSVATDLVLLAQTEVGEVREDVPGRGGSSTLPHKRNPVGAVSARAAAIAVPGLVASLLTAASGHEYERAAGSWHAEWRPTSELLRTVGSGATWLADSLGHLVLEPARVAASLDVTGGLLLAENVTTTLRGRVDDPKGLVTTAASTSLDEGRPFADVLADALAGTDVTRAEIDAALDPAAHVGEALELVDDFLATRTAAARTAAARTSAVDPEEHP</sequence>
<comment type="caution">
    <text evidence="4">The sequence shown here is derived from an EMBL/GenBank/DDBJ whole genome shotgun (WGS) entry which is preliminary data.</text>
</comment>
<keyword evidence="1" id="KW-0456">Lyase</keyword>
<dbReference type="Pfam" id="PF00206">
    <property type="entry name" value="Lyase_1"/>
    <property type="match status" value="1"/>
</dbReference>
<dbReference type="SMART" id="SM00998">
    <property type="entry name" value="ADSL_C"/>
    <property type="match status" value="1"/>
</dbReference>
<dbReference type="InterPro" id="IPR024083">
    <property type="entry name" value="Fumarase/histidase_N"/>
</dbReference>
<keyword evidence="5" id="KW-1185">Reference proteome</keyword>
<evidence type="ECO:0000259" key="3">
    <source>
        <dbReference type="SMART" id="SM00998"/>
    </source>
</evidence>
<dbReference type="EMBL" id="JAJNDB010000002">
    <property type="protein sequence ID" value="MCD2193995.1"/>
    <property type="molecule type" value="Genomic_DNA"/>
</dbReference>
<dbReference type="InterPro" id="IPR022761">
    <property type="entry name" value="Fumarate_lyase_N"/>
</dbReference>
<evidence type="ECO:0000256" key="2">
    <source>
        <dbReference type="ARBA" id="ARBA00034772"/>
    </source>
</evidence>
<dbReference type="PANTHER" id="PTHR43172">
    <property type="entry name" value="ADENYLOSUCCINATE LYASE"/>
    <property type="match status" value="1"/>
</dbReference>
<organism evidence="4 5">
    <name type="scientific">Actinomycetospora endophytica</name>
    <dbReference type="NCBI Taxonomy" id="2291215"/>
    <lineage>
        <taxon>Bacteria</taxon>
        <taxon>Bacillati</taxon>
        <taxon>Actinomycetota</taxon>
        <taxon>Actinomycetes</taxon>
        <taxon>Pseudonocardiales</taxon>
        <taxon>Pseudonocardiaceae</taxon>
        <taxon>Actinomycetospora</taxon>
    </lineage>
</organism>
<dbReference type="Gene3D" id="1.20.200.10">
    <property type="entry name" value="Fumarase/aspartase (Central domain)"/>
    <property type="match status" value="1"/>
</dbReference>